<keyword evidence="10 14" id="KW-0653">Protein transport</keyword>
<dbReference type="RefSeq" id="XP_019042013.1">
    <property type="nucleotide sequence ID" value="XM_019183068.1"/>
</dbReference>
<keyword evidence="7 14" id="KW-0256">Endoplasmic reticulum</keyword>
<evidence type="ECO:0000259" key="17">
    <source>
        <dbReference type="Pfam" id="PF04811"/>
    </source>
</evidence>
<dbReference type="FunFam" id="3.40.20.10:FF:000006">
    <property type="entry name" value="Protein transport protein SEC23"/>
    <property type="match status" value="1"/>
</dbReference>
<evidence type="ECO:0000313" key="20">
    <source>
        <dbReference type="EMBL" id="ODQ62806.1"/>
    </source>
</evidence>
<gene>
    <name evidence="20" type="ORF">WICANDRAFT_60853</name>
</gene>
<dbReference type="Pfam" id="PF04811">
    <property type="entry name" value="Sec23_trunk"/>
    <property type="match status" value="1"/>
</dbReference>
<dbReference type="InterPro" id="IPR036174">
    <property type="entry name" value="Znf_Sec23_Sec24_sf"/>
</dbReference>
<dbReference type="Gene3D" id="3.40.50.410">
    <property type="entry name" value="von Willebrand factor, type A domain"/>
    <property type="match status" value="1"/>
</dbReference>
<dbReference type="CDD" id="cd11287">
    <property type="entry name" value="Sec23_C"/>
    <property type="match status" value="1"/>
</dbReference>
<dbReference type="FunFam" id="3.40.50.410:FF:000008">
    <property type="entry name" value="Protein transport protein SEC23"/>
    <property type="match status" value="1"/>
</dbReference>
<keyword evidence="5 14" id="KW-0963">Cytoplasm</keyword>
<comment type="subcellular location">
    <subcellularLocation>
        <location evidence="14">Cytoplasm</location>
    </subcellularLocation>
    <subcellularLocation>
        <location evidence="1 14">Cytoplasmic vesicle</location>
        <location evidence="1 14">COPII-coated vesicle membrane</location>
        <topology evidence="1 14">Peripheral membrane protein</topology>
        <orientation evidence="1 14">Cytoplasmic side</orientation>
    </subcellularLocation>
    <subcellularLocation>
        <location evidence="2 14">Endoplasmic reticulum membrane</location>
        <topology evidence="2 14">Peripheral membrane protein</topology>
        <orientation evidence="2 14">Cytoplasmic side</orientation>
    </subcellularLocation>
    <subcellularLocation>
        <location evidence="14">Golgi apparatus membrane</location>
        <topology evidence="14">Peripheral membrane protein</topology>
        <orientation evidence="14">Cytoplasmic side</orientation>
    </subcellularLocation>
</comment>
<dbReference type="Pfam" id="PF00626">
    <property type="entry name" value="Gelsolin"/>
    <property type="match status" value="1"/>
</dbReference>
<feature type="domain" description="Sec23/Sec24 helical" evidence="18">
    <location>
        <begin position="515"/>
        <end position="614"/>
    </location>
</feature>
<name>A0A1E3PBL4_WICAA</name>
<dbReference type="PANTHER" id="PTHR11141">
    <property type="entry name" value="PROTEIN TRANSPORT PROTEIN SEC23"/>
    <property type="match status" value="1"/>
</dbReference>
<proteinExistence type="inferred from homology"/>
<dbReference type="GO" id="GO:0006886">
    <property type="term" value="P:intracellular protein transport"/>
    <property type="evidence" value="ECO:0007669"/>
    <property type="project" value="InterPro"/>
</dbReference>
<dbReference type="SUPFAM" id="SSF82919">
    <property type="entry name" value="Zn-finger domain of Sec23/24"/>
    <property type="match status" value="1"/>
</dbReference>
<feature type="domain" description="Sec23/Sec24 beta-sandwich" evidence="19">
    <location>
        <begin position="399"/>
        <end position="505"/>
    </location>
</feature>
<dbReference type="InterPro" id="IPR037364">
    <property type="entry name" value="Sec23"/>
</dbReference>
<comment type="similarity">
    <text evidence="3 14">Belongs to the SEC23/SEC24 family. SEC23 subfamily.</text>
</comment>
<dbReference type="EMBL" id="KV454208">
    <property type="protein sequence ID" value="ODQ62806.1"/>
    <property type="molecule type" value="Genomic_DNA"/>
</dbReference>
<keyword evidence="11 14" id="KW-0333">Golgi apparatus</keyword>
<dbReference type="Gene3D" id="2.60.40.1670">
    <property type="entry name" value="beta-sandwich domain of Sec23/24"/>
    <property type="match status" value="1"/>
</dbReference>
<dbReference type="GO" id="GO:0005096">
    <property type="term" value="F:GTPase activator activity"/>
    <property type="evidence" value="ECO:0007669"/>
    <property type="project" value="TreeGrafter"/>
</dbReference>
<evidence type="ECO:0000256" key="9">
    <source>
        <dbReference type="ARBA" id="ARBA00022892"/>
    </source>
</evidence>
<evidence type="ECO:0000256" key="7">
    <source>
        <dbReference type="ARBA" id="ARBA00022824"/>
    </source>
</evidence>
<dbReference type="InterPro" id="IPR012990">
    <property type="entry name" value="Beta-sandwich_Sec23_24"/>
</dbReference>
<dbReference type="Gene3D" id="1.20.120.730">
    <property type="entry name" value="Sec23/Sec24 helical domain"/>
    <property type="match status" value="1"/>
</dbReference>
<accession>A0A1E3PBL4</accession>
<dbReference type="InterPro" id="IPR007123">
    <property type="entry name" value="Gelsolin-like_dom"/>
</dbReference>
<dbReference type="OrthoDB" id="10256289at2759"/>
<dbReference type="PANTHER" id="PTHR11141:SF0">
    <property type="entry name" value="PROTEIN TRANSPORT PROTEIN SEC23"/>
    <property type="match status" value="1"/>
</dbReference>
<keyword evidence="9 14" id="KW-0931">ER-Golgi transport</keyword>
<evidence type="ECO:0000256" key="12">
    <source>
        <dbReference type="ARBA" id="ARBA00023136"/>
    </source>
</evidence>
<keyword evidence="4 14" id="KW-0813">Transport</keyword>
<evidence type="ECO:0000259" key="19">
    <source>
        <dbReference type="Pfam" id="PF08033"/>
    </source>
</evidence>
<keyword evidence="6 14" id="KW-0479">Metal-binding</keyword>
<evidence type="ECO:0000256" key="3">
    <source>
        <dbReference type="ARBA" id="ARBA00009210"/>
    </source>
</evidence>
<evidence type="ECO:0000313" key="21">
    <source>
        <dbReference type="Proteomes" id="UP000094112"/>
    </source>
</evidence>
<dbReference type="GO" id="GO:0090110">
    <property type="term" value="P:COPII-coated vesicle cargo loading"/>
    <property type="evidence" value="ECO:0007669"/>
    <property type="project" value="TreeGrafter"/>
</dbReference>
<keyword evidence="21" id="KW-1185">Reference proteome</keyword>
<dbReference type="GO" id="GO:0005789">
    <property type="term" value="C:endoplasmic reticulum membrane"/>
    <property type="evidence" value="ECO:0007669"/>
    <property type="project" value="UniProtKB-SubCell"/>
</dbReference>
<evidence type="ECO:0000259" key="18">
    <source>
        <dbReference type="Pfam" id="PF04815"/>
    </source>
</evidence>
<evidence type="ECO:0000256" key="4">
    <source>
        <dbReference type="ARBA" id="ARBA00022448"/>
    </source>
</evidence>
<dbReference type="GO" id="GO:0000139">
    <property type="term" value="C:Golgi membrane"/>
    <property type="evidence" value="ECO:0007669"/>
    <property type="project" value="UniProtKB-SubCell"/>
</dbReference>
<evidence type="ECO:0000256" key="1">
    <source>
        <dbReference type="ARBA" id="ARBA00004299"/>
    </source>
</evidence>
<evidence type="ECO:0000256" key="5">
    <source>
        <dbReference type="ARBA" id="ARBA00022490"/>
    </source>
</evidence>
<feature type="domain" description="Sec23/Sec24 trunk" evidence="17">
    <location>
        <begin position="123"/>
        <end position="388"/>
    </location>
</feature>
<dbReference type="AlphaFoldDB" id="A0A1E3PBL4"/>
<evidence type="ECO:0000256" key="6">
    <source>
        <dbReference type="ARBA" id="ARBA00022723"/>
    </source>
</evidence>
<dbReference type="Pfam" id="PF08033">
    <property type="entry name" value="Sec23_BS"/>
    <property type="match status" value="1"/>
</dbReference>
<dbReference type="InterPro" id="IPR029006">
    <property type="entry name" value="ADF-H/Gelsolin-like_dom_sf"/>
</dbReference>
<dbReference type="SUPFAM" id="SSF53300">
    <property type="entry name" value="vWA-like"/>
    <property type="match status" value="1"/>
</dbReference>
<evidence type="ECO:0000259" key="15">
    <source>
        <dbReference type="Pfam" id="PF00626"/>
    </source>
</evidence>
<dbReference type="GO" id="GO:0030127">
    <property type="term" value="C:COPII vesicle coat"/>
    <property type="evidence" value="ECO:0007669"/>
    <property type="project" value="InterPro"/>
</dbReference>
<dbReference type="InterPro" id="IPR006896">
    <property type="entry name" value="Sec23/24_trunk_dom"/>
</dbReference>
<evidence type="ECO:0000259" key="16">
    <source>
        <dbReference type="Pfam" id="PF04810"/>
    </source>
</evidence>
<dbReference type="STRING" id="683960.A0A1E3PBL4"/>
<dbReference type="Proteomes" id="UP000094112">
    <property type="component" value="Unassembled WGS sequence"/>
</dbReference>
<keyword evidence="8 14" id="KW-0862">Zinc</keyword>
<feature type="domain" description="Zinc finger Sec23/Sec24-type" evidence="16">
    <location>
        <begin position="59"/>
        <end position="98"/>
    </location>
</feature>
<dbReference type="SUPFAM" id="SSF81811">
    <property type="entry name" value="Helical domain of Sec23/24"/>
    <property type="match status" value="1"/>
</dbReference>
<evidence type="ECO:0000256" key="2">
    <source>
        <dbReference type="ARBA" id="ARBA00004397"/>
    </source>
</evidence>
<dbReference type="Gene3D" id="3.40.20.10">
    <property type="entry name" value="Severin"/>
    <property type="match status" value="1"/>
</dbReference>
<dbReference type="Pfam" id="PF04815">
    <property type="entry name" value="Sec23_helical"/>
    <property type="match status" value="1"/>
</dbReference>
<dbReference type="GO" id="GO:0008270">
    <property type="term" value="F:zinc ion binding"/>
    <property type="evidence" value="ECO:0007669"/>
    <property type="project" value="InterPro"/>
</dbReference>
<evidence type="ECO:0000256" key="14">
    <source>
        <dbReference type="RuleBase" id="RU365030"/>
    </source>
</evidence>
<evidence type="ECO:0000256" key="11">
    <source>
        <dbReference type="ARBA" id="ARBA00023034"/>
    </source>
</evidence>
<dbReference type="SUPFAM" id="SSF81995">
    <property type="entry name" value="beta-sandwich domain of Sec23/24"/>
    <property type="match status" value="1"/>
</dbReference>
<protein>
    <recommendedName>
        <fullName evidence="14">Protein transport protein SEC23</fullName>
    </recommendedName>
</protein>
<dbReference type="InterPro" id="IPR006895">
    <property type="entry name" value="Znf_Sec23_Sec24"/>
</dbReference>
<reference evidence="20 21" key="1">
    <citation type="journal article" date="2016" name="Proc. Natl. Acad. Sci. U.S.A.">
        <title>Comparative genomics of biotechnologically important yeasts.</title>
        <authorList>
            <person name="Riley R."/>
            <person name="Haridas S."/>
            <person name="Wolfe K.H."/>
            <person name="Lopes M.R."/>
            <person name="Hittinger C.T."/>
            <person name="Goeker M."/>
            <person name="Salamov A.A."/>
            <person name="Wisecaver J.H."/>
            <person name="Long T.M."/>
            <person name="Calvey C.H."/>
            <person name="Aerts A.L."/>
            <person name="Barry K.W."/>
            <person name="Choi C."/>
            <person name="Clum A."/>
            <person name="Coughlan A.Y."/>
            <person name="Deshpande S."/>
            <person name="Douglass A.P."/>
            <person name="Hanson S.J."/>
            <person name="Klenk H.-P."/>
            <person name="LaButti K.M."/>
            <person name="Lapidus A."/>
            <person name="Lindquist E.A."/>
            <person name="Lipzen A.M."/>
            <person name="Meier-Kolthoff J.P."/>
            <person name="Ohm R.A."/>
            <person name="Otillar R.P."/>
            <person name="Pangilinan J.L."/>
            <person name="Peng Y."/>
            <person name="Rokas A."/>
            <person name="Rosa C.A."/>
            <person name="Scheuner C."/>
            <person name="Sibirny A.A."/>
            <person name="Slot J.C."/>
            <person name="Stielow J.B."/>
            <person name="Sun H."/>
            <person name="Kurtzman C.P."/>
            <person name="Blackwell M."/>
            <person name="Grigoriev I.V."/>
            <person name="Jeffries T.W."/>
        </authorList>
    </citation>
    <scope>NUCLEOTIDE SEQUENCE [LARGE SCALE GENOMIC DNA]</scope>
    <source>
        <strain evidence="21">ATCC 58044 / CBS 1984 / NCYC 433 / NRRL Y-366-8</strain>
    </source>
</reference>
<dbReference type="GO" id="GO:0070971">
    <property type="term" value="C:endoplasmic reticulum exit site"/>
    <property type="evidence" value="ECO:0007669"/>
    <property type="project" value="TreeGrafter"/>
</dbReference>
<dbReference type="InterPro" id="IPR036465">
    <property type="entry name" value="vWFA_dom_sf"/>
</dbReference>
<dbReference type="Gene3D" id="2.30.30.380">
    <property type="entry name" value="Zn-finger domain of Sec23/24"/>
    <property type="match status" value="1"/>
</dbReference>
<dbReference type="InterPro" id="IPR037550">
    <property type="entry name" value="Sec23_C"/>
</dbReference>
<keyword evidence="13 14" id="KW-0968">Cytoplasmic vesicle</keyword>
<keyword evidence="12 14" id="KW-0472">Membrane</keyword>
<dbReference type="GeneID" id="30200314"/>
<dbReference type="InterPro" id="IPR036180">
    <property type="entry name" value="Gelsolin-like_dom_sf"/>
</dbReference>
<evidence type="ECO:0000256" key="10">
    <source>
        <dbReference type="ARBA" id="ARBA00022927"/>
    </source>
</evidence>
<evidence type="ECO:0000256" key="8">
    <source>
        <dbReference type="ARBA" id="ARBA00022833"/>
    </source>
</evidence>
<evidence type="ECO:0000256" key="13">
    <source>
        <dbReference type="ARBA" id="ARBA00023329"/>
    </source>
</evidence>
<comment type="function">
    <text evidence="14">Component of the coat protein complex II (COPII) which promotes the formation of transport vesicles from the endoplasmic reticulum (ER). The coat has two main functions, the physical deformation of the endoplasmic reticulum membrane into vesicles and the selection of cargo molecules.</text>
</comment>
<dbReference type="SUPFAM" id="SSF82754">
    <property type="entry name" value="C-terminal, gelsolin-like domain of Sec23/24"/>
    <property type="match status" value="1"/>
</dbReference>
<dbReference type="Pfam" id="PF04810">
    <property type="entry name" value="zf-Sec23_Sec24"/>
    <property type="match status" value="1"/>
</dbReference>
<sequence length="764" mass="85618">MVRNSCHDFYAAEDVDGVRFSWNAIPTTKIAATRLSVPVASLYTPLRYREDLPYVESDPVVCRQPCGAILNPFCQLNFQTRSWICPLCMTTNPLPPQYQQQFPVQCQPESSTVEYIFNRGSSVPPIFVFVVDTCLNEEDFQALKESLLISLNLLPPDSLIGFISFGKVVNLYEFNNGEILKSFAFNGAKEYSSETIGKILGFISSDLKSGLQQQQQGMNQSASRFLQPASIAEYQLTLILESLAKDSWPFKSNERPCRATGAALNIAIKLLESSYPKASGGAHIMLFTGGATTYGPGLIVDTQLKEPIRSHHDIERGSAEHYRKSRTFYSELAKNCSENGYTVDIFIGAYDQVGLNEMESLPDKTGGVVVLSDSFTTSIFRQSFQRVFNRDSQDNLQMGFNTTLEVKTSKQLKISGLIGHGSSLERKDPLKISEKSIGIGGTNAWKLSNCSPNSSYAIYFDVENSQIQSAFMTNGVPSCIVQFITHYTHPSGSIRLRVTTVAKPVDNGDLSPFFDQEASAVLIAREAIEQLDKQIDVSDVLMWIDKKLISLLKNFAEYRKNELSSFRVSTNFTLFPQFIYHLRRSQFLQVFNNSPDETSFYRHVFMNGDTTNSLIMIQPTLTSFQQDLEEGEPVLLDSVSLHPEHILLLDTYFHILIYHGSTVAAWRRAGYQDQEEYESFKEFLAQPRHEAAELLIDRFPLPRFIDTEEGGSQARFLYSKLNPSTTYNSSIGGVAGNVGGVILTDDVSLQTFTEHVQKLVVEVK</sequence>
<dbReference type="InterPro" id="IPR036175">
    <property type="entry name" value="Sec23/24_helical_dom_sf"/>
</dbReference>
<organism evidence="20 21">
    <name type="scientific">Wickerhamomyces anomalus (strain ATCC 58044 / CBS 1984 / NCYC 433 / NRRL Y-366-8)</name>
    <name type="common">Yeast</name>
    <name type="synonym">Hansenula anomala</name>
    <dbReference type="NCBI Taxonomy" id="683960"/>
    <lineage>
        <taxon>Eukaryota</taxon>
        <taxon>Fungi</taxon>
        <taxon>Dikarya</taxon>
        <taxon>Ascomycota</taxon>
        <taxon>Saccharomycotina</taxon>
        <taxon>Saccharomycetes</taxon>
        <taxon>Phaffomycetales</taxon>
        <taxon>Wickerhamomycetaceae</taxon>
        <taxon>Wickerhamomyces</taxon>
    </lineage>
</organism>
<dbReference type="InterPro" id="IPR006900">
    <property type="entry name" value="Sec23/24_helical_dom"/>
</dbReference>
<feature type="domain" description="Gelsolin-like" evidence="15">
    <location>
        <begin position="630"/>
        <end position="717"/>
    </location>
</feature>